<gene>
    <name evidence="2" type="ORF">OPV22_023395</name>
</gene>
<dbReference type="AlphaFoldDB" id="A0AAV8QWU5"/>
<evidence type="ECO:0000313" key="3">
    <source>
        <dbReference type="Proteomes" id="UP001222027"/>
    </source>
</evidence>
<evidence type="ECO:0000256" key="1">
    <source>
        <dbReference type="SAM" id="MobiDB-lite"/>
    </source>
</evidence>
<dbReference type="EMBL" id="JAQQAF010000006">
    <property type="protein sequence ID" value="KAJ8479668.1"/>
    <property type="molecule type" value="Genomic_DNA"/>
</dbReference>
<name>A0AAV8QWU5_ENSVE</name>
<proteinExistence type="predicted"/>
<evidence type="ECO:0000313" key="2">
    <source>
        <dbReference type="EMBL" id="KAJ8479668.1"/>
    </source>
</evidence>
<accession>A0AAV8QWU5</accession>
<feature type="compositionally biased region" description="Polar residues" evidence="1">
    <location>
        <begin position="44"/>
        <end position="57"/>
    </location>
</feature>
<comment type="caution">
    <text evidence="2">The sequence shown here is derived from an EMBL/GenBank/DDBJ whole genome shotgun (WGS) entry which is preliminary data.</text>
</comment>
<keyword evidence="3" id="KW-1185">Reference proteome</keyword>
<feature type="compositionally biased region" description="Acidic residues" evidence="1">
    <location>
        <begin position="69"/>
        <end position="80"/>
    </location>
</feature>
<feature type="compositionally biased region" description="Basic and acidic residues" evidence="1">
    <location>
        <begin position="10"/>
        <end position="23"/>
    </location>
</feature>
<sequence length="89" mass="9847">MGQTDAGMEEPWRPRHPSGDDPHPPSSSRSKAGEKDKDEEISRYINSPLETILSATQAVEADGEKDYTFDDDDDDDDDDEARGAFSKDS</sequence>
<dbReference type="Proteomes" id="UP001222027">
    <property type="component" value="Unassembled WGS sequence"/>
</dbReference>
<feature type="compositionally biased region" description="Basic and acidic residues" evidence="1">
    <location>
        <begin position="31"/>
        <end position="42"/>
    </location>
</feature>
<protein>
    <submittedName>
        <fullName evidence="2">Uncharacterized protein</fullName>
    </submittedName>
</protein>
<reference evidence="2 3" key="1">
    <citation type="submission" date="2022-12" db="EMBL/GenBank/DDBJ databases">
        <title>Chromosome-scale assembly of the Ensete ventricosum genome.</title>
        <authorList>
            <person name="Dussert Y."/>
            <person name="Stocks J."/>
            <person name="Wendawek A."/>
            <person name="Woldeyes F."/>
            <person name="Nichols R.A."/>
            <person name="Borrell J.S."/>
        </authorList>
    </citation>
    <scope>NUCLEOTIDE SEQUENCE [LARGE SCALE GENOMIC DNA]</scope>
    <source>
        <strain evidence="3">cv. Maze</strain>
        <tissue evidence="2">Seeds</tissue>
    </source>
</reference>
<feature type="region of interest" description="Disordered" evidence="1">
    <location>
        <begin position="1"/>
        <end position="89"/>
    </location>
</feature>
<organism evidence="2 3">
    <name type="scientific">Ensete ventricosum</name>
    <name type="common">Abyssinian banana</name>
    <name type="synonym">Musa ensete</name>
    <dbReference type="NCBI Taxonomy" id="4639"/>
    <lineage>
        <taxon>Eukaryota</taxon>
        <taxon>Viridiplantae</taxon>
        <taxon>Streptophyta</taxon>
        <taxon>Embryophyta</taxon>
        <taxon>Tracheophyta</taxon>
        <taxon>Spermatophyta</taxon>
        <taxon>Magnoliopsida</taxon>
        <taxon>Liliopsida</taxon>
        <taxon>Zingiberales</taxon>
        <taxon>Musaceae</taxon>
        <taxon>Ensete</taxon>
    </lineage>
</organism>